<evidence type="ECO:0000313" key="4">
    <source>
        <dbReference type="Proteomes" id="UP000663848"/>
    </source>
</evidence>
<keyword evidence="1" id="KW-0175">Coiled coil</keyword>
<accession>A0A821QKT0</accession>
<evidence type="ECO:0000313" key="2">
    <source>
        <dbReference type="EMBL" id="CAF3494847.1"/>
    </source>
</evidence>
<evidence type="ECO:0000313" key="3">
    <source>
        <dbReference type="EMBL" id="CAF4827805.1"/>
    </source>
</evidence>
<dbReference type="Proteomes" id="UP000663872">
    <property type="component" value="Unassembled WGS sequence"/>
</dbReference>
<evidence type="ECO:0000256" key="1">
    <source>
        <dbReference type="SAM" id="Coils"/>
    </source>
</evidence>
<dbReference type="EMBL" id="CAJNYT010002809">
    <property type="protein sequence ID" value="CAF3494847.1"/>
    <property type="molecule type" value="Genomic_DNA"/>
</dbReference>
<dbReference type="SUPFAM" id="SSF51905">
    <property type="entry name" value="FAD/NAD(P)-binding domain"/>
    <property type="match status" value="1"/>
</dbReference>
<reference evidence="3" key="1">
    <citation type="submission" date="2021-02" db="EMBL/GenBank/DDBJ databases">
        <authorList>
            <person name="Nowell W R."/>
        </authorList>
    </citation>
    <scope>NUCLEOTIDE SEQUENCE</scope>
</reference>
<gene>
    <name evidence="2" type="ORF">GRG538_LOCUS17221</name>
    <name evidence="3" type="ORF">QYT958_LOCUS25485</name>
</gene>
<comment type="caution">
    <text evidence="3">The sequence shown here is derived from an EMBL/GenBank/DDBJ whole genome shotgun (WGS) entry which is preliminary data.</text>
</comment>
<dbReference type="InterPro" id="IPR036188">
    <property type="entry name" value="FAD/NAD-bd_sf"/>
</dbReference>
<dbReference type="EMBL" id="CAJOBR010005760">
    <property type="protein sequence ID" value="CAF4827805.1"/>
    <property type="molecule type" value="Genomic_DNA"/>
</dbReference>
<dbReference type="Proteomes" id="UP000663848">
    <property type="component" value="Unassembled WGS sequence"/>
</dbReference>
<proteinExistence type="predicted"/>
<name>A0A821QKT0_9BILA</name>
<sequence length="438" mass="49659">MLLQNKTLFNIARYEAIEDIGAISCSDSLQNSNESGIRGVITPIGVLEERYSCPKCYSTDVECNDKTIKCITSCGVAYNIPIEVPPHEEPLHQALNCILTVSQTRYLVNSSTSRQGYLNIRLIHSEYEELQERLEEFRNRNEQLDLLDYNKCPHSPVWTIIRQGLDFFKIAYRFVFRVVPIEINVRHASVVVKETEVQLKDESQLECGNQKKRRKILACVVGDAAMNVHFWPGRGMNSGMKAAMALARNIVRLFISNTLPAQIQVYTPLRYLDFVDYEAFMTRLRAREQQGRSLRVTSNPIDGSVENAHAFSHLNVCYEHYISTLIEKLKTTRQLLQGRREWPHRHRLVTDDEVQAASNRISANAVAQLSLANPWPTREMAGPEVLVEDYFPMDEHKLLPLPSTGAHVAATGPSRKAASSSKQDLVVSLVITLTKFSL</sequence>
<feature type="coiled-coil region" evidence="1">
    <location>
        <begin position="120"/>
        <end position="147"/>
    </location>
</feature>
<protein>
    <submittedName>
        <fullName evidence="3">Uncharacterized protein</fullName>
    </submittedName>
</protein>
<organism evidence="3 4">
    <name type="scientific">Rotaria socialis</name>
    <dbReference type="NCBI Taxonomy" id="392032"/>
    <lineage>
        <taxon>Eukaryota</taxon>
        <taxon>Metazoa</taxon>
        <taxon>Spiralia</taxon>
        <taxon>Gnathifera</taxon>
        <taxon>Rotifera</taxon>
        <taxon>Eurotatoria</taxon>
        <taxon>Bdelloidea</taxon>
        <taxon>Philodinida</taxon>
        <taxon>Philodinidae</taxon>
        <taxon>Rotaria</taxon>
    </lineage>
</organism>
<dbReference type="AlphaFoldDB" id="A0A821QKT0"/>